<evidence type="ECO:0000313" key="3">
    <source>
        <dbReference type="Proteomes" id="UP000004217"/>
    </source>
</evidence>
<organism evidence="2 3">
    <name type="scientific">Streptomyces zinciresistens K42</name>
    <dbReference type="NCBI Taxonomy" id="700597"/>
    <lineage>
        <taxon>Bacteria</taxon>
        <taxon>Bacillati</taxon>
        <taxon>Actinomycetota</taxon>
        <taxon>Actinomycetes</taxon>
        <taxon>Kitasatosporales</taxon>
        <taxon>Streptomycetaceae</taxon>
        <taxon>Streptomyces</taxon>
    </lineage>
</organism>
<dbReference type="AlphaFoldDB" id="G2GB91"/>
<dbReference type="Proteomes" id="UP000004217">
    <property type="component" value="Unassembled WGS sequence"/>
</dbReference>
<dbReference type="RefSeq" id="WP_007495307.1">
    <property type="nucleotide sequence ID" value="NZ_AGBF01000035.1"/>
</dbReference>
<evidence type="ECO:0000256" key="1">
    <source>
        <dbReference type="SAM" id="MobiDB-lite"/>
    </source>
</evidence>
<evidence type="ECO:0008006" key="4">
    <source>
        <dbReference type="Google" id="ProtNLM"/>
    </source>
</evidence>
<accession>G2GB91</accession>
<keyword evidence="3" id="KW-1185">Reference proteome</keyword>
<proteinExistence type="predicted"/>
<protein>
    <recommendedName>
        <fullName evidence="4">Helix-turn-helix domain containing protein</fullName>
    </recommendedName>
</protein>
<gene>
    <name evidence="2" type="ORF">SZN_13826</name>
</gene>
<dbReference type="OrthoDB" id="3865050at2"/>
<reference evidence="2 3" key="1">
    <citation type="submission" date="2011-08" db="EMBL/GenBank/DDBJ databases">
        <authorList>
            <person name="Lin Y."/>
            <person name="Hao X."/>
            <person name="Johnstone L."/>
            <person name="Miller S.J."/>
            <person name="Wei G."/>
            <person name="Rensing C."/>
        </authorList>
    </citation>
    <scope>NUCLEOTIDE SEQUENCE [LARGE SCALE GENOMIC DNA]</scope>
    <source>
        <strain evidence="2 3">K42</strain>
    </source>
</reference>
<dbReference type="PATRIC" id="fig|700597.3.peg.2712"/>
<evidence type="ECO:0000313" key="2">
    <source>
        <dbReference type="EMBL" id="EGX59187.1"/>
    </source>
</evidence>
<comment type="caution">
    <text evidence="2">The sequence shown here is derived from an EMBL/GenBank/DDBJ whole genome shotgun (WGS) entry which is preliminary data.</text>
</comment>
<dbReference type="EMBL" id="AGBF01000035">
    <property type="protein sequence ID" value="EGX59187.1"/>
    <property type="molecule type" value="Genomic_DNA"/>
</dbReference>
<feature type="region of interest" description="Disordered" evidence="1">
    <location>
        <begin position="164"/>
        <end position="196"/>
    </location>
</feature>
<sequence>MPPRRRRTSPPPPSEAARLTDHLLAEGFKKSEIAEILGRNSAIVSHFFTRGPGAGQAYVAALQAVVQEVQAGGPRDLASLKALAGQYVQRRRTKSGRLARVRQKDALQHEVDEEWNSGFARAGRQHIASGASRLKPIIEEAAAARGVIAFTVRASKGRFLIDSGRDEDSPRVRTHVVQRPDGTEERSYGRGGAGMDAQEWHQRVTSAGGDVTAAISDWMEETGRLAEGTKISHIELRGWKPNH</sequence>
<name>G2GB91_9ACTN</name>